<dbReference type="InterPro" id="IPR017336">
    <property type="entry name" value="Snurportin-1"/>
</dbReference>
<evidence type="ECO:0000313" key="13">
    <source>
        <dbReference type="Proteomes" id="UP001150238"/>
    </source>
</evidence>
<evidence type="ECO:0000259" key="11">
    <source>
        <dbReference type="Pfam" id="PF21974"/>
    </source>
</evidence>
<evidence type="ECO:0000256" key="3">
    <source>
        <dbReference type="ARBA" id="ARBA00004496"/>
    </source>
</evidence>
<feature type="region of interest" description="Disordered" evidence="10">
    <location>
        <begin position="53"/>
        <end position="74"/>
    </location>
</feature>
<evidence type="ECO:0000256" key="2">
    <source>
        <dbReference type="ARBA" id="ARBA00004123"/>
    </source>
</evidence>
<dbReference type="Pfam" id="PF21974">
    <property type="entry name" value="SPN1_m3Gcap_bd"/>
    <property type="match status" value="1"/>
</dbReference>
<dbReference type="InterPro" id="IPR047857">
    <property type="entry name" value="Snurportin1_C"/>
</dbReference>
<feature type="compositionally biased region" description="Polar residues" evidence="10">
    <location>
        <begin position="16"/>
        <end position="25"/>
    </location>
</feature>
<reference evidence="12" key="1">
    <citation type="submission" date="2022-08" db="EMBL/GenBank/DDBJ databases">
        <authorList>
            <consortium name="DOE Joint Genome Institute"/>
            <person name="Min B."/>
            <person name="Riley R."/>
            <person name="Sierra-Patev S."/>
            <person name="Naranjo-Ortiz M."/>
            <person name="Looney B."/>
            <person name="Konkel Z."/>
            <person name="Slot J.C."/>
            <person name="Sakamoto Y."/>
            <person name="Steenwyk J.L."/>
            <person name="Rokas A."/>
            <person name="Carro J."/>
            <person name="Camarero S."/>
            <person name="Ferreira P."/>
            <person name="Molpeceres G."/>
            <person name="Ruiz-Duenas F.J."/>
            <person name="Serrano A."/>
            <person name="Henrissat B."/>
            <person name="Drula E."/>
            <person name="Hughes K.W."/>
            <person name="Mata J.L."/>
            <person name="Ishikawa N.K."/>
            <person name="Vargas-Isla R."/>
            <person name="Ushijima S."/>
            <person name="Smith C.A."/>
            <person name="Ahrendt S."/>
            <person name="Andreopoulos W."/>
            <person name="He G."/>
            <person name="Labutti K."/>
            <person name="Lipzen A."/>
            <person name="Ng V."/>
            <person name="Sandor L."/>
            <person name="Barry K."/>
            <person name="Martinez A.T."/>
            <person name="Xiao Y."/>
            <person name="Gibbons J.G."/>
            <person name="Terashima K."/>
            <person name="Hibbett D.S."/>
            <person name="Grigoriev I.V."/>
        </authorList>
    </citation>
    <scope>NUCLEOTIDE SEQUENCE</scope>
    <source>
        <strain evidence="12">Sp2 HRB7682 ss15</strain>
    </source>
</reference>
<gene>
    <name evidence="12" type="ORF">C8J55DRAFT_500886</name>
</gene>
<accession>A0A9W9AX91</accession>
<comment type="similarity">
    <text evidence="4">Belongs to the snurportin family.</text>
</comment>
<feature type="region of interest" description="Disordered" evidence="10">
    <location>
        <begin position="104"/>
        <end position="133"/>
    </location>
</feature>
<keyword evidence="9" id="KW-0539">Nucleus</keyword>
<comment type="caution">
    <text evidence="12">The sequence shown here is derived from an EMBL/GenBank/DDBJ whole genome shotgun (WGS) entry which is preliminary data.</text>
</comment>
<evidence type="ECO:0000256" key="10">
    <source>
        <dbReference type="SAM" id="MobiDB-lite"/>
    </source>
</evidence>
<feature type="compositionally biased region" description="Basic and acidic residues" evidence="10">
    <location>
        <begin position="27"/>
        <end position="38"/>
    </location>
</feature>
<name>A0A9W9AX91_9AGAR</name>
<evidence type="ECO:0000256" key="5">
    <source>
        <dbReference type="ARBA" id="ARBA00016034"/>
    </source>
</evidence>
<evidence type="ECO:0000313" key="12">
    <source>
        <dbReference type="EMBL" id="KAJ4492654.1"/>
    </source>
</evidence>
<feature type="compositionally biased region" description="Basic residues" evidence="10">
    <location>
        <begin position="113"/>
        <end position="130"/>
    </location>
</feature>
<dbReference type="GO" id="GO:0005634">
    <property type="term" value="C:nucleus"/>
    <property type="evidence" value="ECO:0007669"/>
    <property type="project" value="UniProtKB-SubCell"/>
</dbReference>
<feature type="region of interest" description="Disordered" evidence="10">
    <location>
        <begin position="191"/>
        <end position="219"/>
    </location>
</feature>
<dbReference type="Gene3D" id="3.30.470.30">
    <property type="entry name" value="DNA ligase/mRNA capping enzyme"/>
    <property type="match status" value="1"/>
</dbReference>
<evidence type="ECO:0000256" key="7">
    <source>
        <dbReference type="ARBA" id="ARBA00022490"/>
    </source>
</evidence>
<feature type="region of interest" description="Disordered" evidence="10">
    <location>
        <begin position="1"/>
        <end position="38"/>
    </location>
</feature>
<dbReference type="EMBL" id="JANVFS010000004">
    <property type="protein sequence ID" value="KAJ4492654.1"/>
    <property type="molecule type" value="Genomic_DNA"/>
</dbReference>
<feature type="compositionally biased region" description="Polar residues" evidence="10">
    <location>
        <begin position="207"/>
        <end position="219"/>
    </location>
</feature>
<reference evidence="12" key="2">
    <citation type="journal article" date="2023" name="Proc. Natl. Acad. Sci. U.S.A.">
        <title>A global phylogenomic analysis of the shiitake genus Lentinula.</title>
        <authorList>
            <person name="Sierra-Patev S."/>
            <person name="Min B."/>
            <person name="Naranjo-Ortiz M."/>
            <person name="Looney B."/>
            <person name="Konkel Z."/>
            <person name="Slot J.C."/>
            <person name="Sakamoto Y."/>
            <person name="Steenwyk J.L."/>
            <person name="Rokas A."/>
            <person name="Carro J."/>
            <person name="Camarero S."/>
            <person name="Ferreira P."/>
            <person name="Molpeceres G."/>
            <person name="Ruiz-Duenas F.J."/>
            <person name="Serrano A."/>
            <person name="Henrissat B."/>
            <person name="Drula E."/>
            <person name="Hughes K.W."/>
            <person name="Mata J.L."/>
            <person name="Ishikawa N.K."/>
            <person name="Vargas-Isla R."/>
            <person name="Ushijima S."/>
            <person name="Smith C.A."/>
            <person name="Donoghue J."/>
            <person name="Ahrendt S."/>
            <person name="Andreopoulos W."/>
            <person name="He G."/>
            <person name="LaButti K."/>
            <person name="Lipzen A."/>
            <person name="Ng V."/>
            <person name="Riley R."/>
            <person name="Sandor L."/>
            <person name="Barry K."/>
            <person name="Martinez A.T."/>
            <person name="Xiao Y."/>
            <person name="Gibbons J.G."/>
            <person name="Terashima K."/>
            <person name="Grigoriev I.V."/>
            <person name="Hibbett D."/>
        </authorList>
    </citation>
    <scope>NUCLEOTIDE SEQUENCE</scope>
    <source>
        <strain evidence="12">Sp2 HRB7682 ss15</strain>
    </source>
</reference>
<keyword evidence="7" id="KW-0963">Cytoplasm</keyword>
<sequence length="510" mass="55859">MSSSRRSAYKLPPPSSTLTSVQHSQAARREKALEDQKRKRALKFDLTRFAELKLGDDDEEDEEEGNGSGEINQDGFKVVHSGLASFTSVMSEPSQLFLAVPSTTIETQSSQKSKPKSKAKPKKKKGRKRSSSNAQWADKIMYAELLEMSDSDVAASTMYLDNNGFDGLPPNLHTSWVALSPVPIGKRCLAITRDGPGRNPVPRNKNARNSRNQENNTSLRSRLHGKHISLFPDTSASIDPNSDKSDTWFFPSPLPPSTILDCVLDVNWTQNGVLHVLDVLRWKGQEVGECEAGMRFWWRDTRLDELSALPLPPQVSSNSSLLSVASSQPTLSSNYIYPYPTTLLPVPYHPAPLSLSTLLGVVVPAARSTRSVSVTLPMPSSSLTIDPGGGEMDIDFSGSANAASPPHVFTAPPMKEHQILSDGLLLYLAEATYESGSSPLSNWVPLKPLSLLSTLDTEDNESMEHESDDARTMRTSNLDGPLDLFERLLCRRAQTQVNQGNPGGMEVMEA</sequence>
<dbReference type="Proteomes" id="UP001150238">
    <property type="component" value="Unassembled WGS sequence"/>
</dbReference>
<evidence type="ECO:0000256" key="9">
    <source>
        <dbReference type="ARBA" id="ARBA00023242"/>
    </source>
</evidence>
<dbReference type="PANTHER" id="PTHR13403">
    <property type="entry name" value="SNURPORTIN1 RNUT1 PROTEIN RNA, U TRANSPORTER 1"/>
    <property type="match status" value="1"/>
</dbReference>
<evidence type="ECO:0000256" key="6">
    <source>
        <dbReference type="ARBA" id="ARBA00022448"/>
    </source>
</evidence>
<evidence type="ECO:0000256" key="4">
    <source>
        <dbReference type="ARBA" id="ARBA00007540"/>
    </source>
</evidence>
<keyword evidence="8" id="KW-0694">RNA-binding</keyword>
<dbReference type="PANTHER" id="PTHR13403:SF6">
    <property type="entry name" value="SNURPORTIN-1"/>
    <property type="match status" value="1"/>
</dbReference>
<feature type="compositionally biased region" description="Basic and acidic residues" evidence="10">
    <location>
        <begin position="462"/>
        <end position="472"/>
    </location>
</feature>
<feature type="compositionally biased region" description="Acidic residues" evidence="10">
    <location>
        <begin position="56"/>
        <end position="65"/>
    </location>
</feature>
<feature type="region of interest" description="Disordered" evidence="10">
    <location>
        <begin position="457"/>
        <end position="476"/>
    </location>
</feature>
<dbReference type="GO" id="GO:0003723">
    <property type="term" value="F:RNA binding"/>
    <property type="evidence" value="ECO:0007669"/>
    <property type="project" value="UniProtKB-KW"/>
</dbReference>
<dbReference type="GO" id="GO:0005737">
    <property type="term" value="C:cytoplasm"/>
    <property type="evidence" value="ECO:0007669"/>
    <property type="project" value="UniProtKB-SubCell"/>
</dbReference>
<dbReference type="GO" id="GO:0061015">
    <property type="term" value="P:snRNA import into nucleus"/>
    <property type="evidence" value="ECO:0007669"/>
    <property type="project" value="InterPro"/>
</dbReference>
<proteinExistence type="inferred from homology"/>
<feature type="domain" description="Snurportin-1 m3G cap-binding" evidence="11">
    <location>
        <begin position="257"/>
        <end position="310"/>
    </location>
</feature>
<evidence type="ECO:0000256" key="8">
    <source>
        <dbReference type="ARBA" id="ARBA00022884"/>
    </source>
</evidence>
<evidence type="ECO:0000256" key="1">
    <source>
        <dbReference type="ARBA" id="ARBA00003975"/>
    </source>
</evidence>
<protein>
    <recommendedName>
        <fullName evidence="5">Snurportin-1</fullName>
    </recommendedName>
</protein>
<feature type="non-terminal residue" evidence="12">
    <location>
        <position position="1"/>
    </location>
</feature>
<keyword evidence="6" id="KW-0813">Transport</keyword>
<comment type="function">
    <text evidence="1">Functions as an U snRNP-specific nuclear import adapter. Involved in the trimethylguanosine (m3G)-cap-dependent nuclear import of U snRNPs. Binds specifically to the terminal m3G-cap U snRNAs.</text>
</comment>
<organism evidence="12 13">
    <name type="scientific">Lentinula lateritia</name>
    <dbReference type="NCBI Taxonomy" id="40482"/>
    <lineage>
        <taxon>Eukaryota</taxon>
        <taxon>Fungi</taxon>
        <taxon>Dikarya</taxon>
        <taxon>Basidiomycota</taxon>
        <taxon>Agaricomycotina</taxon>
        <taxon>Agaricomycetes</taxon>
        <taxon>Agaricomycetidae</taxon>
        <taxon>Agaricales</taxon>
        <taxon>Marasmiineae</taxon>
        <taxon>Omphalotaceae</taxon>
        <taxon>Lentinula</taxon>
    </lineage>
</organism>
<dbReference type="AlphaFoldDB" id="A0A9W9AX91"/>
<comment type="subcellular location">
    <subcellularLocation>
        <location evidence="3">Cytoplasm</location>
    </subcellularLocation>
    <subcellularLocation>
        <location evidence="2">Nucleus</location>
    </subcellularLocation>
</comment>